<organism evidence="1">
    <name type="scientific">marine metagenome</name>
    <dbReference type="NCBI Taxonomy" id="408172"/>
    <lineage>
        <taxon>unclassified sequences</taxon>
        <taxon>metagenomes</taxon>
        <taxon>ecological metagenomes</taxon>
    </lineage>
</organism>
<proteinExistence type="predicted"/>
<reference evidence="1" key="1">
    <citation type="submission" date="2018-05" db="EMBL/GenBank/DDBJ databases">
        <authorList>
            <person name="Lanie J.A."/>
            <person name="Ng W.-L."/>
            <person name="Kazmierczak K.M."/>
            <person name="Andrzejewski T.M."/>
            <person name="Davidsen T.M."/>
            <person name="Wayne K.J."/>
            <person name="Tettelin H."/>
            <person name="Glass J.I."/>
            <person name="Rusch D."/>
            <person name="Podicherti R."/>
            <person name="Tsui H.-C.T."/>
            <person name="Winkler M.E."/>
        </authorList>
    </citation>
    <scope>NUCLEOTIDE SEQUENCE</scope>
</reference>
<dbReference type="AlphaFoldDB" id="A0A383ELI2"/>
<gene>
    <name evidence="1" type="ORF">METZ01_LOCUS509989</name>
</gene>
<protein>
    <submittedName>
        <fullName evidence="1">Uncharacterized protein</fullName>
    </submittedName>
</protein>
<evidence type="ECO:0000313" key="1">
    <source>
        <dbReference type="EMBL" id="SVE57135.1"/>
    </source>
</evidence>
<feature type="non-terminal residue" evidence="1">
    <location>
        <position position="1"/>
    </location>
</feature>
<accession>A0A383ELI2</accession>
<sequence>FAVLRVAGSTPAGCASYINDLQLFDFSVTMVKQL</sequence>
<dbReference type="EMBL" id="UINC01226587">
    <property type="protein sequence ID" value="SVE57135.1"/>
    <property type="molecule type" value="Genomic_DNA"/>
</dbReference>
<name>A0A383ELI2_9ZZZZ</name>